<sequence length="98" mass="10525">MARVRFRIDRSVTTVLFVTTDRVVDMETSRLTPRQSWLFVVLSGIVAAGVVYVFGPADAGVPASVAVGGVVSLMFAVGYAVSNERVKQVLLDLLSLLP</sequence>
<dbReference type="AlphaFoldDB" id="A0A830E0R0"/>
<proteinExistence type="predicted"/>
<dbReference type="Proteomes" id="UP000646833">
    <property type="component" value="Unassembled WGS sequence"/>
</dbReference>
<evidence type="ECO:0000256" key="1">
    <source>
        <dbReference type="SAM" id="Phobius"/>
    </source>
</evidence>
<keyword evidence="1" id="KW-0812">Transmembrane</keyword>
<reference evidence="2" key="1">
    <citation type="journal article" date="2014" name="Int. J. Syst. Evol. Microbiol.">
        <title>Complete genome sequence of Corynebacterium casei LMG S-19264T (=DSM 44701T), isolated from a smear-ripened cheese.</title>
        <authorList>
            <consortium name="US DOE Joint Genome Institute (JGI-PGF)"/>
            <person name="Walter F."/>
            <person name="Albersmeier A."/>
            <person name="Kalinowski J."/>
            <person name="Ruckert C."/>
        </authorList>
    </citation>
    <scope>NUCLEOTIDE SEQUENCE</scope>
    <source>
        <strain evidence="2">CCM 7217</strain>
    </source>
</reference>
<keyword evidence="1" id="KW-1133">Transmembrane helix</keyword>
<feature type="transmembrane region" description="Helical" evidence="1">
    <location>
        <begin position="36"/>
        <end position="55"/>
    </location>
</feature>
<evidence type="ECO:0000313" key="2">
    <source>
        <dbReference type="EMBL" id="GGC66309.1"/>
    </source>
</evidence>
<organism evidence="2 3">
    <name type="scientific">Haloferax sulfurifontis</name>
    <dbReference type="NCBI Taxonomy" id="255616"/>
    <lineage>
        <taxon>Archaea</taxon>
        <taxon>Methanobacteriati</taxon>
        <taxon>Methanobacteriota</taxon>
        <taxon>Stenosarchaea group</taxon>
        <taxon>Halobacteria</taxon>
        <taxon>Halobacteriales</taxon>
        <taxon>Haloferacaceae</taxon>
        <taxon>Haloferax</taxon>
    </lineage>
</organism>
<comment type="caution">
    <text evidence="2">The sequence shown here is derived from an EMBL/GenBank/DDBJ whole genome shotgun (WGS) entry which is preliminary data.</text>
</comment>
<protein>
    <submittedName>
        <fullName evidence="2">Uncharacterized protein</fullName>
    </submittedName>
</protein>
<evidence type="ECO:0000313" key="3">
    <source>
        <dbReference type="Proteomes" id="UP000646833"/>
    </source>
</evidence>
<keyword evidence="1" id="KW-0472">Membrane</keyword>
<feature type="transmembrane region" description="Helical" evidence="1">
    <location>
        <begin position="61"/>
        <end position="81"/>
    </location>
</feature>
<gene>
    <name evidence="2" type="ORF">GCM10007209_30500</name>
</gene>
<reference evidence="2" key="2">
    <citation type="submission" date="2020-09" db="EMBL/GenBank/DDBJ databases">
        <authorList>
            <person name="Sun Q."/>
            <person name="Sedlacek I."/>
        </authorList>
    </citation>
    <scope>NUCLEOTIDE SEQUENCE</scope>
    <source>
        <strain evidence="2">CCM 7217</strain>
    </source>
</reference>
<dbReference type="EMBL" id="BMCI01000006">
    <property type="protein sequence ID" value="GGC66309.1"/>
    <property type="molecule type" value="Genomic_DNA"/>
</dbReference>
<name>A0A830E0R0_9EURY</name>
<accession>A0A830E0R0</accession>